<dbReference type="GO" id="GO:0015293">
    <property type="term" value="F:symporter activity"/>
    <property type="evidence" value="ECO:0007669"/>
    <property type="project" value="TreeGrafter"/>
</dbReference>
<keyword evidence="4" id="KW-1003">Cell membrane</keyword>
<keyword evidence="7" id="KW-0915">Sodium</keyword>
<dbReference type="Gene3D" id="1.20.1730.10">
    <property type="entry name" value="Sodium/glucose cotransporter"/>
    <property type="match status" value="1"/>
</dbReference>
<feature type="transmembrane region" description="Helical" evidence="12">
    <location>
        <begin position="78"/>
        <end position="107"/>
    </location>
</feature>
<keyword evidence="3" id="KW-0813">Transport</keyword>
<dbReference type="HOGENOM" id="CLU_018808_11_3_1"/>
<evidence type="ECO:0000256" key="5">
    <source>
        <dbReference type="ARBA" id="ARBA00022692"/>
    </source>
</evidence>
<dbReference type="OMA" id="IAYSTQM"/>
<dbReference type="EnsemblMetazoa" id="MESCA007195-RA">
    <property type="protein sequence ID" value="MESCA007195-PA"/>
    <property type="gene ID" value="MESCA007195"/>
</dbReference>
<dbReference type="InterPro" id="IPR001734">
    <property type="entry name" value="Na/solute_symporter"/>
</dbReference>
<dbReference type="GO" id="GO:0006814">
    <property type="term" value="P:sodium ion transport"/>
    <property type="evidence" value="ECO:0007669"/>
    <property type="project" value="UniProtKB-KW"/>
</dbReference>
<comment type="subcellular location">
    <subcellularLocation>
        <location evidence="1">Cell membrane</location>
        <topology evidence="1">Multi-pass membrane protein</topology>
    </subcellularLocation>
</comment>
<evidence type="ECO:0000256" key="9">
    <source>
        <dbReference type="ARBA" id="ARBA00023136"/>
    </source>
</evidence>
<evidence type="ECO:0000256" key="12">
    <source>
        <dbReference type="SAM" id="Phobius"/>
    </source>
</evidence>
<dbReference type="PANTHER" id="PTHR42985:SF40">
    <property type="entry name" value="LD47995P-RELATED"/>
    <property type="match status" value="1"/>
</dbReference>
<evidence type="ECO:0000256" key="7">
    <source>
        <dbReference type="ARBA" id="ARBA00023053"/>
    </source>
</evidence>
<dbReference type="InterPro" id="IPR051163">
    <property type="entry name" value="Sodium:Solute_Symporter_SSF"/>
</dbReference>
<organism evidence="13 14">
    <name type="scientific">Megaselia scalaris</name>
    <name type="common">Humpbacked fly</name>
    <name type="synonym">Phora scalaris</name>
    <dbReference type="NCBI Taxonomy" id="36166"/>
    <lineage>
        <taxon>Eukaryota</taxon>
        <taxon>Metazoa</taxon>
        <taxon>Ecdysozoa</taxon>
        <taxon>Arthropoda</taxon>
        <taxon>Hexapoda</taxon>
        <taxon>Insecta</taxon>
        <taxon>Pterygota</taxon>
        <taxon>Neoptera</taxon>
        <taxon>Endopterygota</taxon>
        <taxon>Diptera</taxon>
        <taxon>Brachycera</taxon>
        <taxon>Muscomorpha</taxon>
        <taxon>Platypezoidea</taxon>
        <taxon>Phoridae</taxon>
        <taxon>Megaseliini</taxon>
        <taxon>Megaselia</taxon>
    </lineage>
</organism>
<evidence type="ECO:0000313" key="13">
    <source>
        <dbReference type="EnsemblMetazoa" id="MESCA007195-PA"/>
    </source>
</evidence>
<keyword evidence="10" id="KW-0739">Sodium transport</keyword>
<feature type="transmembrane region" description="Helical" evidence="12">
    <location>
        <begin position="193"/>
        <end position="213"/>
    </location>
</feature>
<comment type="similarity">
    <text evidence="2 11">Belongs to the sodium:solute symporter (SSF) (TC 2.A.21) family.</text>
</comment>
<evidence type="ECO:0000256" key="1">
    <source>
        <dbReference type="ARBA" id="ARBA00004651"/>
    </source>
</evidence>
<dbReference type="AlphaFoldDB" id="T1GTZ6"/>
<evidence type="ECO:0000256" key="3">
    <source>
        <dbReference type="ARBA" id="ARBA00022448"/>
    </source>
</evidence>
<feature type="transmembrane region" description="Helical" evidence="12">
    <location>
        <begin position="162"/>
        <end position="181"/>
    </location>
</feature>
<dbReference type="InterPro" id="IPR038377">
    <property type="entry name" value="Na/Glc_symporter_sf"/>
</dbReference>
<name>T1GTZ6_MEGSC</name>
<dbReference type="STRING" id="36166.T1GTZ6"/>
<dbReference type="Proteomes" id="UP000015102">
    <property type="component" value="Unassembled WGS sequence"/>
</dbReference>
<accession>T1GTZ6</accession>
<keyword evidence="14" id="KW-1185">Reference proteome</keyword>
<evidence type="ECO:0000256" key="2">
    <source>
        <dbReference type="ARBA" id="ARBA00006434"/>
    </source>
</evidence>
<keyword evidence="9 12" id="KW-0472">Membrane</keyword>
<reference evidence="14" key="1">
    <citation type="submission" date="2013-02" db="EMBL/GenBank/DDBJ databases">
        <authorList>
            <person name="Hughes D."/>
        </authorList>
    </citation>
    <scope>NUCLEOTIDE SEQUENCE</scope>
    <source>
        <strain>Durham</strain>
        <strain evidence="14">NC isolate 2 -- Noor lab</strain>
    </source>
</reference>
<keyword evidence="8" id="KW-0406">Ion transport</keyword>
<evidence type="ECO:0000313" key="14">
    <source>
        <dbReference type="Proteomes" id="UP000015102"/>
    </source>
</evidence>
<keyword evidence="6 12" id="KW-1133">Transmembrane helix</keyword>
<dbReference type="PROSITE" id="PS50283">
    <property type="entry name" value="NA_SOLUT_SYMP_3"/>
    <property type="match status" value="1"/>
</dbReference>
<dbReference type="GO" id="GO:0005886">
    <property type="term" value="C:plasma membrane"/>
    <property type="evidence" value="ECO:0007669"/>
    <property type="project" value="UniProtKB-SubCell"/>
</dbReference>
<dbReference type="EMBL" id="CAQQ02028426">
    <property type="status" value="NOT_ANNOTATED_CDS"/>
    <property type="molecule type" value="Genomic_DNA"/>
</dbReference>
<proteinExistence type="inferred from homology"/>
<feature type="transmembrane region" description="Helical" evidence="12">
    <location>
        <begin position="128"/>
        <end position="150"/>
    </location>
</feature>
<sequence>MTSGNSTFYAHEKYIFAPVSKKENFQSTKMISVLSVYDYIVLGLVLTISAGIGIYYRITGGKQKTTTITLLGVSTESYQFGILFVVINISYILTTPLAAYLYLPVFYKLQTTSVYEYLELRFGAPTRLITSIAYSTQMILYMGIVLYAPALALEAVTGMDKTIAILAIGLVCTFYSTIGGMKAVIVTDVFQSFLMFGAVLSICITAIVMAGGVSEVWRTADAGGRI</sequence>
<dbReference type="Pfam" id="PF00474">
    <property type="entry name" value="SSF"/>
    <property type="match status" value="1"/>
</dbReference>
<dbReference type="PANTHER" id="PTHR42985">
    <property type="entry name" value="SODIUM-COUPLED MONOCARBOXYLATE TRANSPORTER"/>
    <property type="match status" value="1"/>
</dbReference>
<keyword evidence="5 12" id="KW-0812">Transmembrane</keyword>
<evidence type="ECO:0000256" key="6">
    <source>
        <dbReference type="ARBA" id="ARBA00022989"/>
    </source>
</evidence>
<protein>
    <submittedName>
        <fullName evidence="13">Uncharacterized protein</fullName>
    </submittedName>
</protein>
<reference evidence="13" key="2">
    <citation type="submission" date="2015-06" db="UniProtKB">
        <authorList>
            <consortium name="EnsemblMetazoa"/>
        </authorList>
    </citation>
    <scope>IDENTIFICATION</scope>
</reference>
<evidence type="ECO:0000256" key="10">
    <source>
        <dbReference type="ARBA" id="ARBA00023201"/>
    </source>
</evidence>
<evidence type="ECO:0000256" key="8">
    <source>
        <dbReference type="ARBA" id="ARBA00023065"/>
    </source>
</evidence>
<feature type="transmembrane region" description="Helical" evidence="12">
    <location>
        <begin position="36"/>
        <end position="58"/>
    </location>
</feature>
<evidence type="ECO:0000256" key="4">
    <source>
        <dbReference type="ARBA" id="ARBA00022475"/>
    </source>
</evidence>
<evidence type="ECO:0000256" key="11">
    <source>
        <dbReference type="RuleBase" id="RU362091"/>
    </source>
</evidence>